<evidence type="ECO:0000313" key="4">
    <source>
        <dbReference type="EMBL" id="TPX74400.1"/>
    </source>
</evidence>
<dbReference type="AlphaFoldDB" id="A0A507FFN9"/>
<dbReference type="OrthoDB" id="3057168at2759"/>
<keyword evidence="5" id="KW-1185">Reference proteome</keyword>
<dbReference type="Proteomes" id="UP000320333">
    <property type="component" value="Unassembled WGS sequence"/>
</dbReference>
<dbReference type="PANTHER" id="PTHR33840">
    <property type="match status" value="1"/>
</dbReference>
<sequence>MPAPVENIAYMDAVELKPTTQQLKAGAAATMKETASVESSKKTTTTKPQILDSQANYFANNTTSISIIKTGALKNYAVPTVNSSDVHRIFTDFNNYDVRVKFINFRAKSNRFSPPNRKMGSKTFLAYVTIALLGYILAANAFWGIGVGGKEREIPKLTVEPFDPVLDAHKIAQSDAFDAPIGGGRRLIVCFDGSWNSPGSLSDTHSLGGVKLTASLVPSNVVKLAYLLGSGKNQFDPTADPVHTEFQKVYYHSGVATEIKDQKKAELEGNFGNIHDHVLDAYAWLAREYKAGDEISAFGFSRGSTIVRSLFSFIRFAGLVDLSKFPNHADVVSKVLTAYELYKTRKIDESDYSDRALEFKYKYCHANVALKMIGVMDTVEALDVPDNYSKVVPSWVLTELIEATGAIEENDYHDLNIGYDVEHAYHAISIDEAREYFPVTMFERYDPARMPATHVREQKWFRGGHGDVGGGWWESGLSDIVLDWMIEKARAAGLVVRDRSEFDAHLSPLLLGISKEDYESKSAVVNHDFFEWIGSTDGESPQGRKIPRDLKGRYMDPSKYAPSELHESVYRLFKDSPLPENLKAVLEKEP</sequence>
<keyword evidence="2" id="KW-0812">Transmembrane</keyword>
<dbReference type="STRING" id="246404.A0A507FFN9"/>
<feature type="domain" description="T6SS Phospholipase effector Tle1-like catalytic" evidence="3">
    <location>
        <begin position="185"/>
        <end position="487"/>
    </location>
</feature>
<organism evidence="4 5">
    <name type="scientific">Chytriomyces confervae</name>
    <dbReference type="NCBI Taxonomy" id="246404"/>
    <lineage>
        <taxon>Eukaryota</taxon>
        <taxon>Fungi</taxon>
        <taxon>Fungi incertae sedis</taxon>
        <taxon>Chytridiomycota</taxon>
        <taxon>Chytridiomycota incertae sedis</taxon>
        <taxon>Chytridiomycetes</taxon>
        <taxon>Chytridiales</taxon>
        <taxon>Chytriomycetaceae</taxon>
        <taxon>Chytriomyces</taxon>
    </lineage>
</organism>
<evidence type="ECO:0000259" key="3">
    <source>
        <dbReference type="Pfam" id="PF09994"/>
    </source>
</evidence>
<evidence type="ECO:0000256" key="1">
    <source>
        <dbReference type="SAM" id="MobiDB-lite"/>
    </source>
</evidence>
<dbReference type="InterPro" id="IPR018712">
    <property type="entry name" value="Tle1-like_cat"/>
</dbReference>
<reference evidence="4 5" key="1">
    <citation type="journal article" date="2019" name="Sci. Rep.">
        <title>Comparative genomics of chytrid fungi reveal insights into the obligate biotrophic and pathogenic lifestyle of Synchytrium endobioticum.</title>
        <authorList>
            <person name="van de Vossenberg B.T.L.H."/>
            <person name="Warris S."/>
            <person name="Nguyen H.D.T."/>
            <person name="van Gent-Pelzer M.P.E."/>
            <person name="Joly D.L."/>
            <person name="van de Geest H.C."/>
            <person name="Bonants P.J.M."/>
            <person name="Smith D.S."/>
            <person name="Levesque C.A."/>
            <person name="van der Lee T.A.J."/>
        </authorList>
    </citation>
    <scope>NUCLEOTIDE SEQUENCE [LARGE SCALE GENOMIC DNA]</scope>
    <source>
        <strain evidence="4 5">CBS 675.73</strain>
    </source>
</reference>
<feature type="region of interest" description="Disordered" evidence="1">
    <location>
        <begin position="537"/>
        <end position="559"/>
    </location>
</feature>
<dbReference type="Pfam" id="PF09994">
    <property type="entry name" value="T6SS_Tle1-like_cat"/>
    <property type="match status" value="1"/>
</dbReference>
<accession>A0A507FFN9</accession>
<feature type="transmembrane region" description="Helical" evidence="2">
    <location>
        <begin position="124"/>
        <end position="145"/>
    </location>
</feature>
<feature type="compositionally biased region" description="Basic and acidic residues" evidence="1">
    <location>
        <begin position="546"/>
        <end position="556"/>
    </location>
</feature>
<gene>
    <name evidence="4" type="ORF">CcCBS67573_g04347</name>
</gene>
<keyword evidence="2" id="KW-0472">Membrane</keyword>
<dbReference type="PANTHER" id="PTHR33840:SF1">
    <property type="entry name" value="TLE1 PHOSPHOLIPASE DOMAIN-CONTAINING PROTEIN"/>
    <property type="match status" value="1"/>
</dbReference>
<keyword evidence="2" id="KW-1133">Transmembrane helix</keyword>
<name>A0A507FFN9_9FUNG</name>
<evidence type="ECO:0000313" key="5">
    <source>
        <dbReference type="Proteomes" id="UP000320333"/>
    </source>
</evidence>
<evidence type="ECO:0000256" key="2">
    <source>
        <dbReference type="SAM" id="Phobius"/>
    </source>
</evidence>
<comment type="caution">
    <text evidence="4">The sequence shown here is derived from an EMBL/GenBank/DDBJ whole genome shotgun (WGS) entry which is preliminary data.</text>
</comment>
<protein>
    <recommendedName>
        <fullName evidence="3">T6SS Phospholipase effector Tle1-like catalytic domain-containing protein</fullName>
    </recommendedName>
</protein>
<dbReference type="EMBL" id="QEAP01000128">
    <property type="protein sequence ID" value="TPX74400.1"/>
    <property type="molecule type" value="Genomic_DNA"/>
</dbReference>
<proteinExistence type="predicted"/>